<dbReference type="PANTHER" id="PTHR21145">
    <property type="entry name" value="CHORISMATE MUTASE"/>
    <property type="match status" value="1"/>
</dbReference>
<dbReference type="AlphaFoldDB" id="A0A9W4SHN6"/>
<keyword evidence="8" id="KW-0057">Aromatic amino acid biosynthesis</keyword>
<comment type="catalytic activity">
    <reaction evidence="11">
        <text>chorismate = prephenate</text>
        <dbReference type="Rhea" id="RHEA:13897"/>
        <dbReference type="ChEBI" id="CHEBI:29748"/>
        <dbReference type="ChEBI" id="CHEBI:29934"/>
        <dbReference type="EC" id="5.4.99.5"/>
    </reaction>
    <physiologicalReaction direction="left-to-right" evidence="11">
        <dbReference type="Rhea" id="RHEA:13898"/>
    </physiologicalReaction>
</comment>
<evidence type="ECO:0000256" key="9">
    <source>
        <dbReference type="ARBA" id="ARBA00023222"/>
    </source>
</evidence>
<evidence type="ECO:0000313" key="14">
    <source>
        <dbReference type="Proteomes" id="UP001153678"/>
    </source>
</evidence>
<organism evidence="13 14">
    <name type="scientific">Funneliformis geosporum</name>
    <dbReference type="NCBI Taxonomy" id="1117311"/>
    <lineage>
        <taxon>Eukaryota</taxon>
        <taxon>Fungi</taxon>
        <taxon>Fungi incertae sedis</taxon>
        <taxon>Mucoromycota</taxon>
        <taxon>Glomeromycotina</taxon>
        <taxon>Glomeromycetes</taxon>
        <taxon>Glomerales</taxon>
        <taxon>Glomeraceae</taxon>
        <taxon>Funneliformis</taxon>
    </lineage>
</organism>
<evidence type="ECO:0000256" key="1">
    <source>
        <dbReference type="ARBA" id="ARBA00004496"/>
    </source>
</evidence>
<keyword evidence="7" id="KW-0028">Amino-acid biosynthesis</keyword>
<dbReference type="Pfam" id="PF01817">
    <property type="entry name" value="CM_2"/>
    <property type="match status" value="1"/>
</dbReference>
<dbReference type="InterPro" id="IPR008238">
    <property type="entry name" value="Chorismate_mutase_AroQ_euk"/>
</dbReference>
<dbReference type="Proteomes" id="UP001153678">
    <property type="component" value="Unassembled WGS sequence"/>
</dbReference>
<reference evidence="13" key="1">
    <citation type="submission" date="2022-08" db="EMBL/GenBank/DDBJ databases">
        <authorList>
            <person name="Kallberg Y."/>
            <person name="Tangrot J."/>
            <person name="Rosling A."/>
        </authorList>
    </citation>
    <scope>NUCLEOTIDE SEQUENCE</scope>
    <source>
        <strain evidence="13">Wild A</strain>
    </source>
</reference>
<evidence type="ECO:0000256" key="7">
    <source>
        <dbReference type="ARBA" id="ARBA00022605"/>
    </source>
</evidence>
<dbReference type="GO" id="GO:0005737">
    <property type="term" value="C:cytoplasm"/>
    <property type="evidence" value="ECO:0007669"/>
    <property type="project" value="UniProtKB-SubCell"/>
</dbReference>
<dbReference type="SUPFAM" id="SSF48600">
    <property type="entry name" value="Chorismate mutase II"/>
    <property type="match status" value="1"/>
</dbReference>
<dbReference type="GO" id="GO:0004106">
    <property type="term" value="F:chorismate mutase activity"/>
    <property type="evidence" value="ECO:0007669"/>
    <property type="project" value="UniProtKB-EC"/>
</dbReference>
<keyword evidence="5" id="KW-0963">Cytoplasm</keyword>
<dbReference type="EC" id="5.4.99.5" evidence="3"/>
<evidence type="ECO:0000256" key="8">
    <source>
        <dbReference type="ARBA" id="ARBA00023141"/>
    </source>
</evidence>
<evidence type="ECO:0000256" key="6">
    <source>
        <dbReference type="ARBA" id="ARBA00022498"/>
    </source>
</evidence>
<evidence type="ECO:0000256" key="2">
    <source>
        <dbReference type="ARBA" id="ARBA00004817"/>
    </source>
</evidence>
<dbReference type="GO" id="GO:0006571">
    <property type="term" value="P:tyrosine biosynthetic process"/>
    <property type="evidence" value="ECO:0007669"/>
    <property type="project" value="UniProtKB-KW"/>
</dbReference>
<gene>
    <name evidence="13" type="ORF">FWILDA_LOCUS3806</name>
</gene>
<comment type="subcellular location">
    <subcellularLocation>
        <location evidence="1">Cytoplasm</location>
    </subcellularLocation>
</comment>
<keyword evidence="6" id="KW-0827">Tyrosine biosynthesis</keyword>
<dbReference type="PANTHER" id="PTHR21145:SF12">
    <property type="entry name" value="CHORISMATE MUTASE"/>
    <property type="match status" value="1"/>
</dbReference>
<evidence type="ECO:0000313" key="13">
    <source>
        <dbReference type="EMBL" id="CAI2168887.1"/>
    </source>
</evidence>
<dbReference type="EMBL" id="CAMKVN010000529">
    <property type="protein sequence ID" value="CAI2168887.1"/>
    <property type="molecule type" value="Genomic_DNA"/>
</dbReference>
<keyword evidence="10" id="KW-0413">Isomerase</keyword>
<dbReference type="OrthoDB" id="191918at2759"/>
<protein>
    <recommendedName>
        <fullName evidence="4">Chorismate mutase</fullName>
        <ecNumber evidence="3">5.4.99.5</ecNumber>
    </recommendedName>
</protein>
<evidence type="ECO:0000256" key="4">
    <source>
        <dbReference type="ARBA" id="ARBA00020296"/>
    </source>
</evidence>
<feature type="domain" description="Chorismate mutase" evidence="12">
    <location>
        <begin position="82"/>
        <end position="198"/>
    </location>
</feature>
<keyword evidence="14" id="KW-1185">Reference proteome</keyword>
<evidence type="ECO:0000256" key="3">
    <source>
        <dbReference type="ARBA" id="ARBA00012404"/>
    </source>
</evidence>
<evidence type="ECO:0000256" key="5">
    <source>
        <dbReference type="ARBA" id="ARBA00022490"/>
    </source>
</evidence>
<keyword evidence="9" id="KW-0584">Phenylalanine biosynthesis</keyword>
<evidence type="ECO:0000256" key="10">
    <source>
        <dbReference type="ARBA" id="ARBA00023235"/>
    </source>
</evidence>
<accession>A0A9W4SHN6</accession>
<dbReference type="GO" id="GO:0046417">
    <property type="term" value="P:chorismate metabolic process"/>
    <property type="evidence" value="ECO:0007669"/>
    <property type="project" value="InterPro"/>
</dbReference>
<comment type="caution">
    <text evidence="13">The sequence shown here is derived from an EMBL/GenBank/DDBJ whole genome shotgun (WGS) entry which is preliminary data.</text>
</comment>
<comment type="pathway">
    <text evidence="2">Metabolic intermediate biosynthesis; prephenate biosynthesis; prephenate from chorismate: step 1/1.</text>
</comment>
<evidence type="ECO:0000259" key="12">
    <source>
        <dbReference type="Pfam" id="PF01817"/>
    </source>
</evidence>
<sequence>MNFISGNPEECISLPKLRDTLIRLEDTIIFALIERAQYSVNKNIYEPGMYKYEQSKGFDGSFLEYFLSEVEKVHGDDQNYGSAATRDVECLQALSQRIHYGKFVAEAKFRDPELQHKYIEYIKNRDVEAIETLLTNKKVEDALLRRLRRKALIYGQDITEHGGINLDNLQTTQHLKIKVDVVVELYEKWVIPLTKQVEVEYLLIRLDNEKKK</sequence>
<dbReference type="Gene3D" id="1.10.590.10">
    <property type="entry name" value="Chorismate mutase, AroQ class superfamily, eukaryotic"/>
    <property type="match status" value="2"/>
</dbReference>
<dbReference type="InterPro" id="IPR037039">
    <property type="entry name" value="CM_AroQ_sf_eucaryotic"/>
</dbReference>
<proteinExistence type="predicted"/>
<dbReference type="PROSITE" id="PS51169">
    <property type="entry name" value="CHORISMATE_MUT_3"/>
    <property type="match status" value="1"/>
</dbReference>
<dbReference type="InterPro" id="IPR036263">
    <property type="entry name" value="Chorismate_II_sf"/>
</dbReference>
<dbReference type="GO" id="GO:0009094">
    <property type="term" value="P:L-phenylalanine biosynthetic process"/>
    <property type="evidence" value="ECO:0007669"/>
    <property type="project" value="UniProtKB-KW"/>
</dbReference>
<dbReference type="InterPro" id="IPR002701">
    <property type="entry name" value="CM_II_prokaryot"/>
</dbReference>
<name>A0A9W4SHN6_9GLOM</name>
<evidence type="ECO:0000256" key="11">
    <source>
        <dbReference type="ARBA" id="ARBA00023979"/>
    </source>
</evidence>